<dbReference type="InterPro" id="IPR043148">
    <property type="entry name" value="TagF_C"/>
</dbReference>
<dbReference type="PANTHER" id="PTHR37316:SF3">
    <property type="entry name" value="TEICHOIC ACID GLYCEROL-PHOSPHATE TRANSFERASE"/>
    <property type="match status" value="1"/>
</dbReference>
<gene>
    <name evidence="8" type="ORF">GKC30_03530</name>
</gene>
<dbReference type="InterPro" id="IPR043149">
    <property type="entry name" value="TagF_N"/>
</dbReference>
<keyword evidence="9" id="KW-1185">Reference proteome</keyword>
<evidence type="ECO:0000256" key="5">
    <source>
        <dbReference type="ARBA" id="ARBA00022944"/>
    </source>
</evidence>
<evidence type="ECO:0000256" key="6">
    <source>
        <dbReference type="ARBA" id="ARBA00023136"/>
    </source>
</evidence>
<proteinExistence type="inferred from homology"/>
<comment type="subcellular location">
    <subcellularLocation>
        <location evidence="1">Cell membrane</location>
        <topology evidence="1">Peripheral membrane protein</topology>
    </subcellularLocation>
</comment>
<dbReference type="GO" id="GO:0005886">
    <property type="term" value="C:plasma membrane"/>
    <property type="evidence" value="ECO:0007669"/>
    <property type="project" value="UniProtKB-SubCell"/>
</dbReference>
<dbReference type="AlphaFoldDB" id="A0A7K1KLC9"/>
<evidence type="ECO:0000256" key="3">
    <source>
        <dbReference type="ARBA" id="ARBA00022475"/>
    </source>
</evidence>
<dbReference type="InterPro" id="IPR051612">
    <property type="entry name" value="Teichoic_Acid_Biosynth"/>
</dbReference>
<dbReference type="PANTHER" id="PTHR37316">
    <property type="entry name" value="TEICHOIC ACID GLYCEROL-PHOSPHATE PRIMASE"/>
    <property type="match status" value="1"/>
</dbReference>
<organism evidence="8 9">
    <name type="scientific">Pseudodesulfovibrio alkaliphilus</name>
    <dbReference type="NCBI Taxonomy" id="2661613"/>
    <lineage>
        <taxon>Bacteria</taxon>
        <taxon>Pseudomonadati</taxon>
        <taxon>Thermodesulfobacteriota</taxon>
        <taxon>Desulfovibrionia</taxon>
        <taxon>Desulfovibrionales</taxon>
        <taxon>Desulfovibrionaceae</taxon>
    </lineage>
</organism>
<evidence type="ECO:0000313" key="9">
    <source>
        <dbReference type="Proteomes" id="UP000461162"/>
    </source>
</evidence>
<evidence type="ECO:0000256" key="7">
    <source>
        <dbReference type="SAM" id="MobiDB-lite"/>
    </source>
</evidence>
<name>A0A7K1KLC9_9BACT</name>
<protein>
    <submittedName>
        <fullName evidence="8">CDP-glycerol--poly(Glycerophosphate) glycerophosphotransferase</fullName>
    </submittedName>
</protein>
<evidence type="ECO:0000313" key="8">
    <source>
        <dbReference type="EMBL" id="MUM76702.1"/>
    </source>
</evidence>
<comment type="caution">
    <text evidence="8">The sequence shown here is derived from an EMBL/GenBank/DDBJ whole genome shotgun (WGS) entry which is preliminary data.</text>
</comment>
<comment type="similarity">
    <text evidence="2">Belongs to the CDP-glycerol glycerophosphotransferase family.</text>
</comment>
<dbReference type="GO" id="GO:0047355">
    <property type="term" value="F:CDP-glycerol glycerophosphotransferase activity"/>
    <property type="evidence" value="ECO:0007669"/>
    <property type="project" value="InterPro"/>
</dbReference>
<keyword evidence="5" id="KW-0777">Teichoic acid biosynthesis</keyword>
<dbReference type="Gene3D" id="3.40.50.11820">
    <property type="match status" value="1"/>
</dbReference>
<reference evidence="8 9" key="1">
    <citation type="submission" date="2019-11" db="EMBL/GenBank/DDBJ databases">
        <title>Pseudodesulfovibrio alkaliphilus, sp. nov., an alkaliphilic sulfate-reducing bacteria from mud volcano of Taman peninsula, Russia.</title>
        <authorList>
            <person name="Frolova A."/>
            <person name="Merkel A.Y."/>
            <person name="Slobodkin A.I."/>
        </authorList>
    </citation>
    <scope>NUCLEOTIDE SEQUENCE [LARGE SCALE GENOMIC DNA]</scope>
    <source>
        <strain evidence="8 9">F-1</strain>
    </source>
</reference>
<dbReference type="SUPFAM" id="SSF53756">
    <property type="entry name" value="UDP-Glycosyltransferase/glycogen phosphorylase"/>
    <property type="match status" value="1"/>
</dbReference>
<dbReference type="InterPro" id="IPR007554">
    <property type="entry name" value="Glycerophosphate_synth"/>
</dbReference>
<evidence type="ECO:0000256" key="2">
    <source>
        <dbReference type="ARBA" id="ARBA00010488"/>
    </source>
</evidence>
<evidence type="ECO:0000256" key="1">
    <source>
        <dbReference type="ARBA" id="ARBA00004202"/>
    </source>
</evidence>
<dbReference type="Gene3D" id="3.40.50.12580">
    <property type="match status" value="1"/>
</dbReference>
<keyword evidence="3" id="KW-1003">Cell membrane</keyword>
<dbReference type="GO" id="GO:0019350">
    <property type="term" value="P:teichoic acid biosynthetic process"/>
    <property type="evidence" value="ECO:0007669"/>
    <property type="project" value="UniProtKB-KW"/>
</dbReference>
<dbReference type="Proteomes" id="UP000461162">
    <property type="component" value="Unassembled WGS sequence"/>
</dbReference>
<keyword evidence="6" id="KW-0472">Membrane</keyword>
<sequence>MCGGPREGAAVSEVNERGAIARTTKTSPRDPDRHVFIGQKDGQFLGNAKHLFLHFATQRPEVPVHFLSRRRDVCKMLGEAGLPALFFPSDEAIQTLAAAGTIVVDTFDFRHAPYEPLVRDARLIQLWHGVGFKKIGFMERDSRVPGNYEAAELERLYSGYDTVITTSPFYANEVFAKAFQARCVAPLGYPRTDVLFRRPGKLDLLNADYDAFVSLVRLKKERRIILFAPTFRDKVGDAFGSGSLDYAVLDRFLDKAGMHLVIKGHHLTGGRLVSSLPNITVFDNNADVYPLMPLVDLMVTDYSSIFMDYLLLDRPVLFFCPDYDEYIKRNRELQFPYETMTPGPKCRTQGELHEALAQVALGRDDYAKDRRALRDRAFLHTDGRASERIAAYLCDSSDPA</sequence>
<evidence type="ECO:0000256" key="4">
    <source>
        <dbReference type="ARBA" id="ARBA00022679"/>
    </source>
</evidence>
<dbReference type="Pfam" id="PF04464">
    <property type="entry name" value="Glyphos_transf"/>
    <property type="match status" value="1"/>
</dbReference>
<keyword evidence="4 8" id="KW-0808">Transferase</keyword>
<feature type="region of interest" description="Disordered" evidence="7">
    <location>
        <begin position="1"/>
        <end position="31"/>
    </location>
</feature>
<dbReference type="EMBL" id="WODC01000001">
    <property type="protein sequence ID" value="MUM76702.1"/>
    <property type="molecule type" value="Genomic_DNA"/>
</dbReference>
<accession>A0A7K1KLC9</accession>